<sequence length="100" mass="11375">MNGGKVLLIVENYPAHPNVIEGLTNVDIFFLPPNTTSKIQPCDAEIIRALKIHYRRHFYSSILEGYKIRLDEDMASEPQVSEDKGINGLREAILVYTIEM</sequence>
<feature type="domain" description="DDE-1" evidence="1">
    <location>
        <begin position="3"/>
        <end position="67"/>
    </location>
</feature>
<reference evidence="2" key="1">
    <citation type="journal article" date="2023" name="Plant J.">
        <title>Genome sequences and population genomics provide insights into the demographic history, inbreeding, and mutation load of two 'living fossil' tree species of Dipteronia.</title>
        <authorList>
            <person name="Feng Y."/>
            <person name="Comes H.P."/>
            <person name="Chen J."/>
            <person name="Zhu S."/>
            <person name="Lu R."/>
            <person name="Zhang X."/>
            <person name="Li P."/>
            <person name="Qiu J."/>
            <person name="Olsen K.M."/>
            <person name="Qiu Y."/>
        </authorList>
    </citation>
    <scope>NUCLEOTIDE SEQUENCE</scope>
    <source>
        <strain evidence="2">KIB01</strain>
    </source>
</reference>
<evidence type="ECO:0000259" key="1">
    <source>
        <dbReference type="Pfam" id="PF03184"/>
    </source>
</evidence>
<comment type="caution">
    <text evidence="2">The sequence shown here is derived from an EMBL/GenBank/DDBJ whole genome shotgun (WGS) entry which is preliminary data.</text>
</comment>
<evidence type="ECO:0000313" key="2">
    <source>
        <dbReference type="EMBL" id="KAK2645787.1"/>
    </source>
</evidence>
<dbReference type="AlphaFoldDB" id="A0AAD9U0X6"/>
<keyword evidence="3" id="KW-1185">Reference proteome</keyword>
<proteinExistence type="predicted"/>
<protein>
    <recommendedName>
        <fullName evidence="1">DDE-1 domain-containing protein</fullName>
    </recommendedName>
</protein>
<dbReference type="Pfam" id="PF03184">
    <property type="entry name" value="DDE_1"/>
    <property type="match status" value="1"/>
</dbReference>
<dbReference type="Proteomes" id="UP001280121">
    <property type="component" value="Unassembled WGS sequence"/>
</dbReference>
<name>A0AAD9U0X6_9ROSI</name>
<evidence type="ECO:0000313" key="3">
    <source>
        <dbReference type="Proteomes" id="UP001280121"/>
    </source>
</evidence>
<gene>
    <name evidence="2" type="ORF">Ddye_020982</name>
</gene>
<dbReference type="GO" id="GO:0003676">
    <property type="term" value="F:nucleic acid binding"/>
    <property type="evidence" value="ECO:0007669"/>
    <property type="project" value="InterPro"/>
</dbReference>
<dbReference type="EMBL" id="JANJYI010000006">
    <property type="protein sequence ID" value="KAK2645787.1"/>
    <property type="molecule type" value="Genomic_DNA"/>
</dbReference>
<organism evidence="2 3">
    <name type="scientific">Dipteronia dyeriana</name>
    <dbReference type="NCBI Taxonomy" id="168575"/>
    <lineage>
        <taxon>Eukaryota</taxon>
        <taxon>Viridiplantae</taxon>
        <taxon>Streptophyta</taxon>
        <taxon>Embryophyta</taxon>
        <taxon>Tracheophyta</taxon>
        <taxon>Spermatophyta</taxon>
        <taxon>Magnoliopsida</taxon>
        <taxon>eudicotyledons</taxon>
        <taxon>Gunneridae</taxon>
        <taxon>Pentapetalae</taxon>
        <taxon>rosids</taxon>
        <taxon>malvids</taxon>
        <taxon>Sapindales</taxon>
        <taxon>Sapindaceae</taxon>
        <taxon>Hippocastanoideae</taxon>
        <taxon>Acereae</taxon>
        <taxon>Dipteronia</taxon>
    </lineage>
</organism>
<dbReference type="InterPro" id="IPR004875">
    <property type="entry name" value="DDE_SF_endonuclease_dom"/>
</dbReference>
<accession>A0AAD9U0X6</accession>